<dbReference type="Proteomes" id="UP000644282">
    <property type="component" value="Unassembled WGS sequence"/>
</dbReference>
<organism evidence="1 2">
    <name type="scientific">Leptospira interrogans serovar Pomona</name>
    <dbReference type="NCBI Taxonomy" id="44276"/>
    <lineage>
        <taxon>Bacteria</taxon>
        <taxon>Pseudomonadati</taxon>
        <taxon>Spirochaetota</taxon>
        <taxon>Spirochaetia</taxon>
        <taxon>Leptospirales</taxon>
        <taxon>Leptospiraceae</taxon>
        <taxon>Leptospira</taxon>
    </lineage>
</organism>
<comment type="caution">
    <text evidence="1">The sequence shown here is derived from an EMBL/GenBank/DDBJ whole genome shotgun (WGS) entry which is preliminary data.</text>
</comment>
<gene>
    <name evidence="1" type="ORF">IQB77_21380</name>
</gene>
<protein>
    <submittedName>
        <fullName evidence="1">PilZ domain-containing protein</fullName>
    </submittedName>
</protein>
<sequence length="35" mass="3940">MVNANSLFRDSFVYGDPSLQKRKNARIKVTLGAEI</sequence>
<name>A0AA40WFC3_LEPIR</name>
<reference evidence="1" key="1">
    <citation type="submission" date="2020-10" db="EMBL/GenBank/DDBJ databases">
        <title>New Zealand Leptospira genomics.</title>
        <authorList>
            <person name="Wilkinson D.A."/>
            <person name="Nisa S."/>
            <person name="Moinet M."/>
            <person name="Benschop J."/>
        </authorList>
    </citation>
    <scope>NUCLEOTIDE SEQUENCE</scope>
    <source>
        <strain evidence="1">ESR8</strain>
    </source>
</reference>
<evidence type="ECO:0000313" key="2">
    <source>
        <dbReference type="Proteomes" id="UP000644282"/>
    </source>
</evidence>
<dbReference type="EMBL" id="JADDXF010000464">
    <property type="protein sequence ID" value="MBE8432269.1"/>
    <property type="molecule type" value="Genomic_DNA"/>
</dbReference>
<proteinExistence type="predicted"/>
<feature type="non-terminal residue" evidence="1">
    <location>
        <position position="35"/>
    </location>
</feature>
<evidence type="ECO:0000313" key="1">
    <source>
        <dbReference type="EMBL" id="MBE8432269.1"/>
    </source>
</evidence>
<dbReference type="AlphaFoldDB" id="A0AA40WFC3"/>
<accession>A0AA40WFC3</accession>